<organism evidence="2">
    <name type="scientific">Opuntia streptacantha</name>
    <name type="common">Prickly pear cactus</name>
    <name type="synonym">Opuntia cardona</name>
    <dbReference type="NCBI Taxonomy" id="393608"/>
    <lineage>
        <taxon>Eukaryota</taxon>
        <taxon>Viridiplantae</taxon>
        <taxon>Streptophyta</taxon>
        <taxon>Embryophyta</taxon>
        <taxon>Tracheophyta</taxon>
        <taxon>Spermatophyta</taxon>
        <taxon>Magnoliopsida</taxon>
        <taxon>eudicotyledons</taxon>
        <taxon>Gunneridae</taxon>
        <taxon>Pentapetalae</taxon>
        <taxon>Caryophyllales</taxon>
        <taxon>Cactineae</taxon>
        <taxon>Cactaceae</taxon>
        <taxon>Opuntioideae</taxon>
        <taxon>Opuntia</taxon>
    </lineage>
</organism>
<reference evidence="2" key="2">
    <citation type="submission" date="2020-07" db="EMBL/GenBank/DDBJ databases">
        <authorList>
            <person name="Vera ALvarez R."/>
            <person name="Arias-Moreno D.M."/>
            <person name="Jimenez-Jacinto V."/>
            <person name="Jimenez-Bremont J.F."/>
            <person name="Swaminathan K."/>
            <person name="Moose S.P."/>
            <person name="Guerrero-Gonzalez M.L."/>
            <person name="Marino-Ramirez L."/>
            <person name="Landsman D."/>
            <person name="Rodriguez-Kessler M."/>
            <person name="Delgado-Sanchez P."/>
        </authorList>
    </citation>
    <scope>NUCLEOTIDE SEQUENCE</scope>
    <source>
        <tissue evidence="2">Cladode</tissue>
    </source>
</reference>
<protein>
    <submittedName>
        <fullName evidence="2">Uncharacterized protein</fullName>
    </submittedName>
</protein>
<evidence type="ECO:0000313" key="2">
    <source>
        <dbReference type="EMBL" id="MBA4653027.1"/>
    </source>
</evidence>
<dbReference type="Pfam" id="PF04525">
    <property type="entry name" value="LOR"/>
    <property type="match status" value="1"/>
</dbReference>
<dbReference type="PANTHER" id="PTHR31087">
    <property type="match status" value="1"/>
</dbReference>
<dbReference type="InterPro" id="IPR025659">
    <property type="entry name" value="Tubby-like_C"/>
</dbReference>
<proteinExistence type="inferred from homology"/>
<accession>A0A7C9DXY8</accession>
<dbReference type="Gene3D" id="2.40.160.200">
    <property type="entry name" value="LURP1-related"/>
    <property type="match status" value="1"/>
</dbReference>
<evidence type="ECO:0000256" key="1">
    <source>
        <dbReference type="ARBA" id="ARBA00005437"/>
    </source>
</evidence>
<dbReference type="InterPro" id="IPR007612">
    <property type="entry name" value="LOR"/>
</dbReference>
<dbReference type="AlphaFoldDB" id="A0A7C9DXY8"/>
<name>A0A7C9DXY8_OPUST</name>
<dbReference type="InterPro" id="IPR038595">
    <property type="entry name" value="LOR_sf"/>
</dbReference>
<sequence>MILFLKSASRRRVNNNEESSSEEERESYCCKEIIGRGSSVLTVWRKSLLMSCSGFTVIDGKGNLVFRVDNYCGKPGEIVLMDASGKSMLTMRRQKTIRSLVDTWVIYEGEPNEKPNKKSTIPSKKKQPIWYVKKQMSLLQAPNSKELAQVYSKTSKLDAKKTKSNNNNNNNKIKKRPKYVIQGSYCQRSCQIIDLSSNDVVAEIRRKEAINGCASFGLEVFHLIVWPGFDAGFAMTLVLLLDQMFS</sequence>
<dbReference type="PANTHER" id="PTHR31087:SF14">
    <property type="entry name" value="PROTEIN LURP-ONE-RELATED 17"/>
    <property type="match status" value="1"/>
</dbReference>
<dbReference type="SUPFAM" id="SSF54518">
    <property type="entry name" value="Tubby C-terminal domain-like"/>
    <property type="match status" value="1"/>
</dbReference>
<reference evidence="2" key="1">
    <citation type="journal article" date="2013" name="J. Plant Res.">
        <title>Effect of fungi and light on seed germination of three Opuntia species from semiarid lands of central Mexico.</title>
        <authorList>
            <person name="Delgado-Sanchez P."/>
            <person name="Jimenez-Bremont J.F."/>
            <person name="Guerrero-Gonzalez Mde L."/>
            <person name="Flores J."/>
        </authorList>
    </citation>
    <scope>NUCLEOTIDE SEQUENCE</scope>
    <source>
        <tissue evidence="2">Cladode</tissue>
    </source>
</reference>
<dbReference type="EMBL" id="GISG01177203">
    <property type="protein sequence ID" value="MBA4653027.1"/>
    <property type="molecule type" value="Transcribed_RNA"/>
</dbReference>
<comment type="similarity">
    <text evidence="1">Belongs to the LOR family.</text>
</comment>